<keyword evidence="7 8" id="KW-0175">Coiled coil</keyword>
<dbReference type="GO" id="GO:0006281">
    <property type="term" value="P:DNA repair"/>
    <property type="evidence" value="ECO:0007669"/>
    <property type="project" value="TreeGrafter"/>
</dbReference>
<keyword evidence="12" id="KW-1185">Reference proteome</keyword>
<evidence type="ECO:0000256" key="1">
    <source>
        <dbReference type="ARBA" id="ARBA00002386"/>
    </source>
</evidence>
<dbReference type="InterPro" id="IPR045085">
    <property type="entry name" value="HLD_clamp_pol_III_gamma_tau"/>
</dbReference>
<organism evidence="11 12">
    <name type="scientific">Canna indica</name>
    <name type="common">Indian-shot</name>
    <dbReference type="NCBI Taxonomy" id="4628"/>
    <lineage>
        <taxon>Eukaryota</taxon>
        <taxon>Viridiplantae</taxon>
        <taxon>Streptophyta</taxon>
        <taxon>Embryophyta</taxon>
        <taxon>Tracheophyta</taxon>
        <taxon>Spermatophyta</taxon>
        <taxon>Magnoliopsida</taxon>
        <taxon>Liliopsida</taxon>
        <taxon>Zingiberales</taxon>
        <taxon>Cannaceae</taxon>
        <taxon>Canna</taxon>
    </lineage>
</organism>
<dbReference type="SUPFAM" id="SSF48019">
    <property type="entry name" value="post-AAA+ oligomerization domain-like"/>
    <property type="match status" value="1"/>
</dbReference>
<dbReference type="InterPro" id="IPR008921">
    <property type="entry name" value="DNA_pol3_clamp-load_cplx_C"/>
</dbReference>
<feature type="coiled-coil region" evidence="8">
    <location>
        <begin position="756"/>
        <end position="783"/>
    </location>
</feature>
<dbReference type="GO" id="GO:0009360">
    <property type="term" value="C:DNA polymerase III complex"/>
    <property type="evidence" value="ECO:0007669"/>
    <property type="project" value="InterPro"/>
</dbReference>
<dbReference type="InterPro" id="IPR054506">
    <property type="entry name" value="DnaA_N-like_STI"/>
</dbReference>
<reference evidence="11 12" key="1">
    <citation type="submission" date="2023-10" db="EMBL/GenBank/DDBJ databases">
        <title>Chromosome-scale genome assembly provides insights into flower coloration mechanisms of Canna indica.</title>
        <authorList>
            <person name="Li C."/>
        </authorList>
    </citation>
    <scope>NUCLEOTIDE SEQUENCE [LARGE SCALE GENOMIC DNA]</scope>
    <source>
        <tissue evidence="11">Flower</tissue>
    </source>
</reference>
<comment type="function">
    <text evidence="1">May be involved in DNA replication and thus regulate cell proliferation.</text>
</comment>
<evidence type="ECO:0000256" key="2">
    <source>
        <dbReference type="ARBA" id="ARBA00006360"/>
    </source>
</evidence>
<dbReference type="InterPro" id="IPR050238">
    <property type="entry name" value="DNA_Rep/Repair_Clamp_Loader"/>
</dbReference>
<evidence type="ECO:0000313" key="11">
    <source>
        <dbReference type="EMBL" id="WOL11130.1"/>
    </source>
</evidence>
<evidence type="ECO:0000256" key="5">
    <source>
        <dbReference type="ARBA" id="ARBA00022833"/>
    </source>
</evidence>
<dbReference type="SUPFAM" id="SSF52540">
    <property type="entry name" value="P-loop containing nucleoside triphosphate hydrolases"/>
    <property type="match status" value="1"/>
</dbReference>
<dbReference type="GO" id="GO:0003887">
    <property type="term" value="F:DNA-directed DNA polymerase activity"/>
    <property type="evidence" value="ECO:0007669"/>
    <property type="project" value="InterPro"/>
</dbReference>
<dbReference type="InterPro" id="IPR027417">
    <property type="entry name" value="P-loop_NTPase"/>
</dbReference>
<dbReference type="Pfam" id="PF12169">
    <property type="entry name" value="DNA_pol3_gamma3"/>
    <property type="match status" value="1"/>
</dbReference>
<feature type="region of interest" description="Disordered" evidence="9">
    <location>
        <begin position="97"/>
        <end position="122"/>
    </location>
</feature>
<dbReference type="GO" id="GO:0006261">
    <property type="term" value="P:DNA-templated DNA replication"/>
    <property type="evidence" value="ECO:0007669"/>
    <property type="project" value="TreeGrafter"/>
</dbReference>
<feature type="region of interest" description="Disordered" evidence="9">
    <location>
        <begin position="1080"/>
        <end position="1100"/>
    </location>
</feature>
<feature type="compositionally biased region" description="Polar residues" evidence="9">
    <location>
        <begin position="804"/>
        <end position="813"/>
    </location>
</feature>
<evidence type="ECO:0000256" key="6">
    <source>
        <dbReference type="ARBA" id="ARBA00022840"/>
    </source>
</evidence>
<dbReference type="Proteomes" id="UP001327560">
    <property type="component" value="Chromosome 6"/>
</dbReference>
<dbReference type="Gene3D" id="3.40.50.300">
    <property type="entry name" value="P-loop containing nucleotide triphosphate hydrolases"/>
    <property type="match status" value="1"/>
</dbReference>
<comment type="similarity">
    <text evidence="2">Belongs to the DnaX/STICHEL family.</text>
</comment>
<evidence type="ECO:0000256" key="8">
    <source>
        <dbReference type="SAM" id="Coils"/>
    </source>
</evidence>
<dbReference type="GO" id="GO:0005663">
    <property type="term" value="C:DNA replication factor C complex"/>
    <property type="evidence" value="ECO:0007669"/>
    <property type="project" value="TreeGrafter"/>
</dbReference>
<feature type="compositionally biased region" description="Basic residues" evidence="9">
    <location>
        <begin position="997"/>
        <end position="1008"/>
    </location>
</feature>
<dbReference type="SMART" id="SM00382">
    <property type="entry name" value="AAA"/>
    <property type="match status" value="1"/>
</dbReference>
<evidence type="ECO:0000259" key="10">
    <source>
        <dbReference type="SMART" id="SM00382"/>
    </source>
</evidence>
<dbReference type="InterPro" id="IPR022754">
    <property type="entry name" value="DNA_pol_III_gamma-3"/>
</dbReference>
<feature type="compositionally biased region" description="Basic and acidic residues" evidence="9">
    <location>
        <begin position="145"/>
        <end position="162"/>
    </location>
</feature>
<dbReference type="Pfam" id="PF23007">
    <property type="entry name" value="DnaA_N-like_STI"/>
    <property type="match status" value="1"/>
</dbReference>
<feature type="region of interest" description="Disordered" evidence="9">
    <location>
        <begin position="988"/>
        <end position="1012"/>
    </location>
</feature>
<dbReference type="GO" id="GO:0005524">
    <property type="term" value="F:ATP binding"/>
    <property type="evidence" value="ECO:0007669"/>
    <property type="project" value="UniProtKB-KW"/>
</dbReference>
<feature type="domain" description="AAA+ ATPase" evidence="10">
    <location>
        <begin position="479"/>
        <end position="621"/>
    </location>
</feature>
<dbReference type="PANTHER" id="PTHR11669">
    <property type="entry name" value="REPLICATION FACTOR C / DNA POLYMERASE III GAMMA-TAU SUBUNIT"/>
    <property type="match status" value="1"/>
</dbReference>
<evidence type="ECO:0000256" key="7">
    <source>
        <dbReference type="ARBA" id="ARBA00023054"/>
    </source>
</evidence>
<evidence type="ECO:0000313" key="12">
    <source>
        <dbReference type="Proteomes" id="UP001327560"/>
    </source>
</evidence>
<dbReference type="InterPro" id="IPR003593">
    <property type="entry name" value="AAA+_ATPase"/>
</dbReference>
<dbReference type="Pfam" id="PF13177">
    <property type="entry name" value="DNA_pol3_delta2"/>
    <property type="match status" value="1"/>
</dbReference>
<dbReference type="CDD" id="cd00009">
    <property type="entry name" value="AAA"/>
    <property type="match status" value="1"/>
</dbReference>
<keyword evidence="5" id="KW-0862">Zinc</keyword>
<accession>A0AAQ3QK74</accession>
<keyword evidence="3" id="KW-0479">Metal-binding</keyword>
<dbReference type="PANTHER" id="PTHR11669:SF46">
    <property type="entry name" value="PROTEIN STICHEL-LIKE 3"/>
    <property type="match status" value="1"/>
</dbReference>
<dbReference type="AlphaFoldDB" id="A0AAQ3QK74"/>
<feature type="compositionally biased region" description="Polar residues" evidence="9">
    <location>
        <begin position="173"/>
        <end position="182"/>
    </location>
</feature>
<dbReference type="EMBL" id="CP136895">
    <property type="protein sequence ID" value="WOL11130.1"/>
    <property type="molecule type" value="Genomic_DNA"/>
</dbReference>
<dbReference type="InterPro" id="IPR012763">
    <property type="entry name" value="DNA_pol_III_sug/sutau_N"/>
</dbReference>
<protein>
    <recommendedName>
        <fullName evidence="10">AAA+ ATPase domain-containing protein</fullName>
    </recommendedName>
</protein>
<dbReference type="Gene3D" id="1.20.272.10">
    <property type="match status" value="1"/>
</dbReference>
<gene>
    <name evidence="11" type="ORF">Cni_G19891</name>
</gene>
<dbReference type="GO" id="GO:0003677">
    <property type="term" value="F:DNA binding"/>
    <property type="evidence" value="ECO:0007669"/>
    <property type="project" value="InterPro"/>
</dbReference>
<evidence type="ECO:0000256" key="9">
    <source>
        <dbReference type="SAM" id="MobiDB-lite"/>
    </source>
</evidence>
<dbReference type="NCBIfam" id="TIGR02397">
    <property type="entry name" value="dnaX_nterm"/>
    <property type="match status" value="1"/>
</dbReference>
<sequence length="1193" mass="132784">MTKAIYRSSVEDETCSHISSYLKDDYGAISDHLKNHVHLTNCIHLKNQMHRRSPNFGFVQRSLMRDLVMLQKAKSLRDPSTSPASWTSPNIIGSFAKEASTNGKRRSRGVHRQREVGPLSKISPLMGSVATAKVAAVEGDSDYDFGERERNTYIPKGEETGRRSRNSTSSGNQVSLKETPQEVTEVEKRPNEGSSDQSHYSKTLSEQLEEVFYQTRNFSNKSSGLISNGKPEAIGRTNDEPEASIRDRVCQSKRRRKFRRKGARLARGLVDMGGVGAHHNLMAASNLMAHASKNCEGCLEDIGEDNVLESRQAQRNVCGIPWNWSRIHLRGKTFLDMAGKSLSCGLSDSRMKYCEGLVSQIEGNTSILATASDQVTSSSSSEVLPFLTEAQKSHGSDMKHSLSTNYSGELEIFSNHCFRHDGDSDLASNARSIRQKSRQRGHVRHRSLTQKYMPKTFKDLVGQNLVVHALCNAILRRKVGLIYVFYGPPGTGKTSCARIFAKALNCQSMDHPRPCDVCRSCILNNLSRSSDVLELGAVGRFGFESINGIFNNVMLQPKSSLYRVVILDGCDTLPSKLWRVISKAIDQAPRHVVFVLICSNLDRLPHIIISKCQKFFFPKIRDSDIISTLQWIATSEGLDIDKGALKLIASRSDGSLRDAEMTLDQLSLLGRKVSLPLVQELVGLVSDEKLVDLLDLALSADTVNTVKTLREIMESGMDPIALMSQLATTITDILAGSYVFTQEKLCRKFFCQPTLSKEEMERLRQALKKLSDTEKQLRASNDKLTWLTAALLQLAPEQQYVLPSSSTDRSLNHNPMIMRDTHRNSGHKQNQTQLVDRISARGIGQGYSKSEGVNDGSHSIAVANGIVHGKQTSHNIILSGEAIKGSDIYKTGKGHKNTEKIWQAVLEHIPSDTLRQFLYHEGNLVSISMGAAPTVQLIFNSNTNKRRAENFRGKILQAFESVFASSVTLEIRCKSSNAISDVQDASLLSGESGSSKTTRKQQSVKKQKSVYSGTEDLTGKLEEFVLGKNVSNQARWLHAGPHVMTEDEIIEEGTHEHELTNQTIGSGKKVESAWEEASTSQHHAKLVPSSEKENEKNQRKSLVRGKVSLAHVIQRAEGCSRQDGWSRRKAMSISEKLEEENLILEPRSRGLFFWSASRTSRVKPFKRRIRVRKSSSFLKLAACGRCLRTRSPK</sequence>
<proteinExistence type="inferred from homology"/>
<keyword evidence="6" id="KW-0067">ATP-binding</keyword>
<dbReference type="GO" id="GO:0003689">
    <property type="term" value="F:DNA clamp loader activity"/>
    <property type="evidence" value="ECO:0007669"/>
    <property type="project" value="TreeGrafter"/>
</dbReference>
<keyword evidence="4" id="KW-0547">Nucleotide-binding</keyword>
<feature type="compositionally biased region" description="Polar residues" evidence="9">
    <location>
        <begin position="192"/>
        <end position="201"/>
    </location>
</feature>
<dbReference type="Gene3D" id="1.10.8.60">
    <property type="match status" value="1"/>
</dbReference>
<evidence type="ECO:0000256" key="3">
    <source>
        <dbReference type="ARBA" id="ARBA00022723"/>
    </source>
</evidence>
<feature type="region of interest" description="Disordered" evidence="9">
    <location>
        <begin position="804"/>
        <end position="832"/>
    </location>
</feature>
<dbReference type="GO" id="GO:0046872">
    <property type="term" value="F:metal ion binding"/>
    <property type="evidence" value="ECO:0007669"/>
    <property type="project" value="UniProtKB-KW"/>
</dbReference>
<dbReference type="FunFam" id="1.10.8.60:FF:000013">
    <property type="entry name" value="DNA polymerase III subunit gamma/tau"/>
    <property type="match status" value="1"/>
</dbReference>
<evidence type="ECO:0000256" key="4">
    <source>
        <dbReference type="ARBA" id="ARBA00022741"/>
    </source>
</evidence>
<feature type="region of interest" description="Disordered" evidence="9">
    <location>
        <begin position="143"/>
        <end position="201"/>
    </location>
</feature>
<dbReference type="CDD" id="cd18137">
    <property type="entry name" value="HLD_clamp_pol_III_gamma_tau"/>
    <property type="match status" value="1"/>
</dbReference>
<name>A0AAQ3QK74_9LILI</name>